<dbReference type="AlphaFoldDB" id="A0A1B7MK82"/>
<reference evidence="1 2" key="1">
    <citation type="submission" date="2016-06" db="EMBL/GenBank/DDBJ databases">
        <title>Comparative genomics of the ectomycorrhizal sister species Rhizopogon vinicolor and Rhizopogon vesiculosus (Basidiomycota: Boletales) reveals a divergence of the mating type B locus.</title>
        <authorList>
            <consortium name="DOE Joint Genome Institute"/>
            <person name="Mujic A.B."/>
            <person name="Kuo A."/>
            <person name="Tritt A."/>
            <person name="Lipzen A."/>
            <person name="Chen C."/>
            <person name="Johnson J."/>
            <person name="Sharma A."/>
            <person name="Barry K."/>
            <person name="Grigoriev I.V."/>
            <person name="Spatafora J.W."/>
        </authorList>
    </citation>
    <scope>NUCLEOTIDE SEQUENCE [LARGE SCALE GENOMIC DNA]</scope>
    <source>
        <strain evidence="1 2">AM-OR11-026</strain>
    </source>
</reference>
<evidence type="ECO:0000313" key="1">
    <source>
        <dbReference type="EMBL" id="OAX32989.1"/>
    </source>
</evidence>
<dbReference type="Proteomes" id="UP000092154">
    <property type="component" value="Unassembled WGS sequence"/>
</dbReference>
<dbReference type="EMBL" id="KV448864">
    <property type="protein sequence ID" value="OAX32989.1"/>
    <property type="molecule type" value="Genomic_DNA"/>
</dbReference>
<evidence type="ECO:0000313" key="2">
    <source>
        <dbReference type="Proteomes" id="UP000092154"/>
    </source>
</evidence>
<gene>
    <name evidence="1" type="ORF">K503DRAFT_562833</name>
</gene>
<protein>
    <submittedName>
        <fullName evidence="1">Uncharacterized protein</fullName>
    </submittedName>
</protein>
<name>A0A1B7MK82_9AGAM</name>
<sequence>MYLPECCHSSRLQLHIRNPSYSLVSSTSLLHLHALKSMFLRVSSCIARFASPQNCPVGARLLVSVTLRLRTRRYHQTFIAILMLLSTYIRTQ</sequence>
<keyword evidence="2" id="KW-1185">Reference proteome</keyword>
<dbReference type="InParanoid" id="A0A1B7MK82"/>
<accession>A0A1B7MK82</accession>
<proteinExistence type="predicted"/>
<organism evidence="1 2">
    <name type="scientific">Rhizopogon vinicolor AM-OR11-026</name>
    <dbReference type="NCBI Taxonomy" id="1314800"/>
    <lineage>
        <taxon>Eukaryota</taxon>
        <taxon>Fungi</taxon>
        <taxon>Dikarya</taxon>
        <taxon>Basidiomycota</taxon>
        <taxon>Agaricomycotina</taxon>
        <taxon>Agaricomycetes</taxon>
        <taxon>Agaricomycetidae</taxon>
        <taxon>Boletales</taxon>
        <taxon>Suillineae</taxon>
        <taxon>Rhizopogonaceae</taxon>
        <taxon>Rhizopogon</taxon>
    </lineage>
</organism>